<reference evidence="2 3" key="1">
    <citation type="journal article" date="2016" name="G3 (Bethesda)">
        <title>First Draft Assembly and Annotation of the Genome of a California Endemic Oak Quercus lobata Nee (Fagaceae).</title>
        <authorList>
            <person name="Sork V.L."/>
            <person name="Fitz-Gibbon S.T."/>
            <person name="Puiu D."/>
            <person name="Crepeau M."/>
            <person name="Gugger P.F."/>
            <person name="Sherman R."/>
            <person name="Stevens K."/>
            <person name="Langley C.H."/>
            <person name="Pellegrini M."/>
            <person name="Salzberg S.L."/>
        </authorList>
    </citation>
    <scope>NUCLEOTIDE SEQUENCE [LARGE SCALE GENOMIC DNA]</scope>
    <source>
        <strain evidence="2 3">cv. SW786</strain>
    </source>
</reference>
<dbReference type="EnsemblPlants" id="QL11p053372:mrna">
    <property type="protein sequence ID" value="QL11p053372:mrna"/>
    <property type="gene ID" value="QL11p053372"/>
</dbReference>
<evidence type="ECO:0000313" key="3">
    <source>
        <dbReference type="Proteomes" id="UP000594261"/>
    </source>
</evidence>
<name>A0A7N2MZW0_QUELO</name>
<dbReference type="OMA" id="FNVESIC"/>
<dbReference type="GO" id="GO:0016787">
    <property type="term" value="F:hydrolase activity"/>
    <property type="evidence" value="ECO:0007669"/>
    <property type="project" value="UniProtKB-KW"/>
</dbReference>
<proteinExistence type="predicted"/>
<evidence type="ECO:0000256" key="1">
    <source>
        <dbReference type="ARBA" id="ARBA00022801"/>
    </source>
</evidence>
<dbReference type="InParanoid" id="A0A7N2MZW0"/>
<dbReference type="InterPro" id="IPR051058">
    <property type="entry name" value="GDSL_Est/Lipase"/>
</dbReference>
<organism evidence="2 3">
    <name type="scientific">Quercus lobata</name>
    <name type="common">Valley oak</name>
    <dbReference type="NCBI Taxonomy" id="97700"/>
    <lineage>
        <taxon>Eukaryota</taxon>
        <taxon>Viridiplantae</taxon>
        <taxon>Streptophyta</taxon>
        <taxon>Embryophyta</taxon>
        <taxon>Tracheophyta</taxon>
        <taxon>Spermatophyta</taxon>
        <taxon>Magnoliopsida</taxon>
        <taxon>eudicotyledons</taxon>
        <taxon>Gunneridae</taxon>
        <taxon>Pentapetalae</taxon>
        <taxon>rosids</taxon>
        <taxon>fabids</taxon>
        <taxon>Fagales</taxon>
        <taxon>Fagaceae</taxon>
        <taxon>Quercus</taxon>
    </lineage>
</organism>
<dbReference type="EMBL" id="LRBV02000011">
    <property type="status" value="NOT_ANNOTATED_CDS"/>
    <property type="molecule type" value="Genomic_DNA"/>
</dbReference>
<dbReference type="Gene3D" id="3.40.50.1110">
    <property type="entry name" value="SGNH hydrolase"/>
    <property type="match status" value="1"/>
</dbReference>
<keyword evidence="1" id="KW-0378">Hydrolase</keyword>
<dbReference type="PANTHER" id="PTHR45648">
    <property type="entry name" value="GDSL LIPASE/ACYLHYDROLASE FAMILY PROTEIN (AFU_ORTHOLOGUE AFUA_4G14700)"/>
    <property type="match status" value="1"/>
</dbReference>
<accession>A0A7N2MZW0</accession>
<dbReference type="PANTHER" id="PTHR45648:SF17">
    <property type="entry name" value="GDSL ESTERASE_LIPASE"/>
    <property type="match status" value="1"/>
</dbReference>
<dbReference type="Proteomes" id="UP000594261">
    <property type="component" value="Chromosome 11"/>
</dbReference>
<evidence type="ECO:0000313" key="2">
    <source>
        <dbReference type="EnsemblPlants" id="QL11p053372:mrna"/>
    </source>
</evidence>
<sequence length="224" mass="25840">MANQWWKPKMHHKVLSGLCKGMKAHYFIMKDLTFMKFGKENTPFYALSKYQKNVIPLAEQVQQFPTVRSSLMATMGHAATEKFLSKSLFFISIGSNDVLGYYHSKSTLPKQDFMFTLGLTYENHLKYSLGNAYEITYNDIENPLPFREQFTHFTEVKTAYCVVGKFNVESICDAKENPCLNHKDHLFWDLFHTAHAASELAANTLYRGPPRFAFPISFSQLAYD</sequence>
<dbReference type="Gramene" id="QL11p053372:mrna">
    <property type="protein sequence ID" value="QL11p053372:mrna"/>
    <property type="gene ID" value="QL11p053372"/>
</dbReference>
<dbReference type="AlphaFoldDB" id="A0A7N2MZW0"/>
<evidence type="ECO:0008006" key="4">
    <source>
        <dbReference type="Google" id="ProtNLM"/>
    </source>
</evidence>
<reference evidence="2" key="2">
    <citation type="submission" date="2021-01" db="UniProtKB">
        <authorList>
            <consortium name="EnsemblPlants"/>
        </authorList>
    </citation>
    <scope>IDENTIFICATION</scope>
</reference>
<dbReference type="InterPro" id="IPR036514">
    <property type="entry name" value="SGNH_hydro_sf"/>
</dbReference>
<protein>
    <recommendedName>
        <fullName evidence="4">GDSL esterase/lipase</fullName>
    </recommendedName>
</protein>
<keyword evidence="3" id="KW-1185">Reference proteome</keyword>